<feature type="non-terminal residue" evidence="2">
    <location>
        <position position="197"/>
    </location>
</feature>
<proteinExistence type="predicted"/>
<gene>
    <name evidence="2" type="ORF">SHERM_02711</name>
</gene>
<sequence length="197" mass="21343">VPDPFKPEHRALGDKHGALGERKSNVERTGMRDTSAGGEDAHEMVMQAKGAITCAHAGRRMTRVVSLILIGIGKVRILNPAGLGKATECRNAHERLVTRVILEGSGNIFLVGIGKVDAGSKHDPSRNRNGARMGRDLNPRGKRIGGCRRRDPSPRRTRARCARAVDDQGGGWVVRSLLLGVQGKTYAWSARQGFKIP</sequence>
<reference evidence="2" key="1">
    <citation type="submission" date="2019-12" db="EMBL/GenBank/DDBJ databases">
        <authorList>
            <person name="Scholes J."/>
        </authorList>
    </citation>
    <scope>NUCLEOTIDE SEQUENCE</scope>
</reference>
<dbReference type="Proteomes" id="UP001153555">
    <property type="component" value="Unassembled WGS sequence"/>
</dbReference>
<feature type="compositionally biased region" description="Basic and acidic residues" evidence="1">
    <location>
        <begin position="1"/>
        <end position="31"/>
    </location>
</feature>
<evidence type="ECO:0000256" key="1">
    <source>
        <dbReference type="SAM" id="MobiDB-lite"/>
    </source>
</evidence>
<dbReference type="AlphaFoldDB" id="A0A9N7RKS6"/>
<evidence type="ECO:0000313" key="2">
    <source>
        <dbReference type="EMBL" id="CAA0834905.1"/>
    </source>
</evidence>
<feature type="region of interest" description="Disordered" evidence="1">
    <location>
        <begin position="119"/>
        <end position="158"/>
    </location>
</feature>
<feature type="non-terminal residue" evidence="2">
    <location>
        <position position="1"/>
    </location>
</feature>
<dbReference type="EMBL" id="CACSLK010028053">
    <property type="protein sequence ID" value="CAA0834905.1"/>
    <property type="molecule type" value="Genomic_DNA"/>
</dbReference>
<name>A0A9N7RKS6_STRHE</name>
<protein>
    <submittedName>
        <fullName evidence="2">Uncharacterized protein</fullName>
    </submittedName>
</protein>
<keyword evidence="3" id="KW-1185">Reference proteome</keyword>
<organism evidence="2 3">
    <name type="scientific">Striga hermonthica</name>
    <name type="common">Purple witchweed</name>
    <name type="synonym">Buchnera hermonthica</name>
    <dbReference type="NCBI Taxonomy" id="68872"/>
    <lineage>
        <taxon>Eukaryota</taxon>
        <taxon>Viridiplantae</taxon>
        <taxon>Streptophyta</taxon>
        <taxon>Embryophyta</taxon>
        <taxon>Tracheophyta</taxon>
        <taxon>Spermatophyta</taxon>
        <taxon>Magnoliopsida</taxon>
        <taxon>eudicotyledons</taxon>
        <taxon>Gunneridae</taxon>
        <taxon>Pentapetalae</taxon>
        <taxon>asterids</taxon>
        <taxon>lamiids</taxon>
        <taxon>Lamiales</taxon>
        <taxon>Orobanchaceae</taxon>
        <taxon>Buchnereae</taxon>
        <taxon>Striga</taxon>
    </lineage>
</organism>
<feature type="region of interest" description="Disordered" evidence="1">
    <location>
        <begin position="1"/>
        <end position="39"/>
    </location>
</feature>
<evidence type="ECO:0000313" key="3">
    <source>
        <dbReference type="Proteomes" id="UP001153555"/>
    </source>
</evidence>
<comment type="caution">
    <text evidence="2">The sequence shown here is derived from an EMBL/GenBank/DDBJ whole genome shotgun (WGS) entry which is preliminary data.</text>
</comment>
<accession>A0A9N7RKS6</accession>